<evidence type="ECO:0000256" key="5">
    <source>
        <dbReference type="PROSITE-ProRule" id="PRU00325"/>
    </source>
</evidence>
<feature type="domain" description="SWIM-type" evidence="7">
    <location>
        <begin position="1013"/>
        <end position="1049"/>
    </location>
</feature>
<dbReference type="AlphaFoldDB" id="B9F516"/>
<accession>B9F516</accession>
<feature type="compositionally biased region" description="Polar residues" evidence="6">
    <location>
        <begin position="1155"/>
        <end position="1169"/>
    </location>
</feature>
<dbReference type="HOGENOM" id="CLU_008459_12_2_1"/>
<evidence type="ECO:0000259" key="7">
    <source>
        <dbReference type="PROSITE" id="PS50966"/>
    </source>
</evidence>
<dbReference type="GO" id="GO:0006355">
    <property type="term" value="P:regulation of DNA-templated transcription"/>
    <property type="evidence" value="ECO:0007669"/>
    <property type="project" value="InterPro"/>
</dbReference>
<comment type="similarity">
    <text evidence="1">Belongs to the FHY3/FAR1 family.</text>
</comment>
<organism evidence="8">
    <name type="scientific">Oryza sativa subsp. japonica</name>
    <name type="common">Rice</name>
    <dbReference type="NCBI Taxonomy" id="39947"/>
    <lineage>
        <taxon>Eukaryota</taxon>
        <taxon>Viridiplantae</taxon>
        <taxon>Streptophyta</taxon>
        <taxon>Embryophyta</taxon>
        <taxon>Tracheophyta</taxon>
        <taxon>Spermatophyta</taxon>
        <taxon>Magnoliopsida</taxon>
        <taxon>Liliopsida</taxon>
        <taxon>Poales</taxon>
        <taxon>Poaceae</taxon>
        <taxon>BOP clade</taxon>
        <taxon>Oryzoideae</taxon>
        <taxon>Oryzeae</taxon>
        <taxon>Oryzinae</taxon>
        <taxon>Oryza</taxon>
        <taxon>Oryza sativa</taxon>
    </lineage>
</organism>
<feature type="compositionally biased region" description="Basic and acidic residues" evidence="6">
    <location>
        <begin position="206"/>
        <end position="227"/>
    </location>
</feature>
<dbReference type="Pfam" id="PF03101">
    <property type="entry name" value="FAR1"/>
    <property type="match status" value="2"/>
</dbReference>
<keyword evidence="3 5" id="KW-0863">Zinc-finger</keyword>
<feature type="compositionally biased region" description="Polar residues" evidence="6">
    <location>
        <begin position="383"/>
        <end position="392"/>
    </location>
</feature>
<name>B9F516_ORYSJ</name>
<reference evidence="8" key="1">
    <citation type="journal article" date="2005" name="PLoS Biol.">
        <title>The genomes of Oryza sativa: a history of duplications.</title>
        <authorList>
            <person name="Yu J."/>
            <person name="Wang J."/>
            <person name="Lin W."/>
            <person name="Li S."/>
            <person name="Li H."/>
            <person name="Zhou J."/>
            <person name="Ni P."/>
            <person name="Dong W."/>
            <person name="Hu S."/>
            <person name="Zeng C."/>
            <person name="Zhang J."/>
            <person name="Zhang Y."/>
            <person name="Li R."/>
            <person name="Xu Z."/>
            <person name="Li S."/>
            <person name="Li X."/>
            <person name="Zheng H."/>
            <person name="Cong L."/>
            <person name="Lin L."/>
            <person name="Yin J."/>
            <person name="Geng J."/>
            <person name="Li G."/>
            <person name="Shi J."/>
            <person name="Liu J."/>
            <person name="Lv H."/>
            <person name="Li J."/>
            <person name="Wang J."/>
            <person name="Deng Y."/>
            <person name="Ran L."/>
            <person name="Shi X."/>
            <person name="Wang X."/>
            <person name="Wu Q."/>
            <person name="Li C."/>
            <person name="Ren X."/>
            <person name="Wang J."/>
            <person name="Wang X."/>
            <person name="Li D."/>
            <person name="Liu D."/>
            <person name="Zhang X."/>
            <person name="Ji Z."/>
            <person name="Zhao W."/>
            <person name="Sun Y."/>
            <person name="Zhang Z."/>
            <person name="Bao J."/>
            <person name="Han Y."/>
            <person name="Dong L."/>
            <person name="Ji J."/>
            <person name="Chen P."/>
            <person name="Wu S."/>
            <person name="Liu J."/>
            <person name="Xiao Y."/>
            <person name="Bu D."/>
            <person name="Tan J."/>
            <person name="Yang L."/>
            <person name="Ye C."/>
            <person name="Zhang J."/>
            <person name="Xu J."/>
            <person name="Zhou Y."/>
            <person name="Yu Y."/>
            <person name="Zhang B."/>
            <person name="Zhuang S."/>
            <person name="Wei H."/>
            <person name="Liu B."/>
            <person name="Lei M."/>
            <person name="Yu H."/>
            <person name="Li Y."/>
            <person name="Xu H."/>
            <person name="Wei S."/>
            <person name="He X."/>
            <person name="Fang L."/>
            <person name="Zhang Z."/>
            <person name="Zhang Y."/>
            <person name="Huang X."/>
            <person name="Su Z."/>
            <person name="Tong W."/>
            <person name="Li J."/>
            <person name="Tong Z."/>
            <person name="Li S."/>
            <person name="Ye J."/>
            <person name="Wang L."/>
            <person name="Fang L."/>
            <person name="Lei T."/>
            <person name="Chen C."/>
            <person name="Chen H."/>
            <person name="Xu Z."/>
            <person name="Li H."/>
            <person name="Huang H."/>
            <person name="Zhang F."/>
            <person name="Xu H."/>
            <person name="Li N."/>
            <person name="Zhao C."/>
            <person name="Li S."/>
            <person name="Dong L."/>
            <person name="Huang Y."/>
            <person name="Li L."/>
            <person name="Xi Y."/>
            <person name="Qi Q."/>
            <person name="Li W."/>
            <person name="Zhang B."/>
            <person name="Hu W."/>
            <person name="Zhang Y."/>
            <person name="Tian X."/>
            <person name="Jiao Y."/>
            <person name="Liang X."/>
            <person name="Jin J."/>
            <person name="Gao L."/>
            <person name="Zheng W."/>
            <person name="Hao B."/>
            <person name="Liu S."/>
            <person name="Wang W."/>
            <person name="Yuan L."/>
            <person name="Cao M."/>
            <person name="McDermott J."/>
            <person name="Samudrala R."/>
            <person name="Wang J."/>
            <person name="Wong G.K."/>
            <person name="Yang H."/>
        </authorList>
    </citation>
    <scope>NUCLEOTIDE SEQUENCE [LARGE SCALE GENOMIC DNA]</scope>
</reference>
<sequence>MMPSSPPDMYEVRSKTRATRDFHSVLRNFPCEKQALVHGGDDELLARAGPPPMEDVLMHILPVDSEQRIAENWNRLSAFGEIDLFKRSVLQVFARVNNLGNEISPVQAWCQPELRGEKTSNNDGQTVITPVELIKKPVEKQVITEGRLQLAGDGYQLLSSNGIDKTAEQLYVDQLGRQTNSMDQSLQHTDGQNQSHDNMESNEVSSDDRNSDGDSDRSLGNESDKGLGAHYSPSLMELDNARPPELGMKFATLEDAQRFYETHALKTGFVAKRGTNYRRKKFTIECHKTGTSKLTPNPQRKRKKNIIERTQCQAKVVVKLNKGQWEYAAVRNEHNHPLCPSYSLRFSKRKRRRNPPSQKQLDVQRNSDQLTQADNLEERLSQPLISADSNEVNNKRMPRHAEISISTVEKEPVDKLQRAGDYQEQSSNGIDKNTERPIVDKLGDQTSSIDHSLQHTEEHNRSHDNVESSEAPSEDTSSESNSDSSSGDESDKELGKYFYPSFDELKNSRPPEPGMKFPSLQAAQRFYYAHALLTGFVGKRGTNYKRKKFHLECNKSGKMKLTKSSENPMKKRRSNLVEKTQCKARVIVKLDKGEWEFTAVRHEHNHPLCPSPLLARFIVDHKQMSTGEKSFLRVLQQNRVPPKKIMKIFRKLRVCFGDIPFENKDEHNIAQTEHRKANSDVESALKHFTELQIQNPEFLYVMQKDEDNTVTSIFWTDARLRIEYDIFGDLIMFDAAYSTDMYNMPFVPIIGINSHATPFLLGCALLKDEKVETFEWMLRTFLQVMGGKMPRAVITNQDTSMEKAFAELMPHVRLRFCKRHVMSKAQEKLGDFMTARGNINTDLHNLVGNSLVETEFEEGWVELIERYNASENQHLQLMWQTRKSWAPVYFREDLYPFIDSVGSNEGINSLFKGNMLPKDTIDKFIGQFKEIQENIAKVHEEDRFQSGADLKYISMQPIEQHAAHIYTREIFLKVQEELLHSTAFNVQEIQIGTVYRLEKVFNYENPEFDRNYFEVLAEPGINAFKCQCAKFTRDGIPCCHIFRLFTQFGINEIPEQYIMPRWTKKFREEQLKQNKEKLFDKHGIKDSENTLRYAMLMSKAAEICPKICHDEAKCSIFMQELDKIQEKLITESRENAQNDNPCREQGALQQEHRGSSSNTEQEQQHTGGL</sequence>
<evidence type="ECO:0000256" key="6">
    <source>
        <dbReference type="SAM" id="MobiDB-lite"/>
    </source>
</evidence>
<proteinExistence type="inferred from homology"/>
<evidence type="ECO:0000256" key="3">
    <source>
        <dbReference type="ARBA" id="ARBA00022771"/>
    </source>
</evidence>
<dbReference type="InterPro" id="IPR007527">
    <property type="entry name" value="Znf_SWIM"/>
</dbReference>
<dbReference type="EMBL" id="CM000139">
    <property type="protein sequence ID" value="EEE56747.1"/>
    <property type="molecule type" value="Genomic_DNA"/>
</dbReference>
<dbReference type="InterPro" id="IPR031052">
    <property type="entry name" value="FHY3/FAR1"/>
</dbReference>
<keyword evidence="4" id="KW-0862">Zinc</keyword>
<evidence type="ECO:0000256" key="4">
    <source>
        <dbReference type="ARBA" id="ARBA00022833"/>
    </source>
</evidence>
<dbReference type="Proteomes" id="UP000007752">
    <property type="component" value="Chromosome 2"/>
</dbReference>
<reference evidence="8" key="2">
    <citation type="submission" date="2008-12" db="EMBL/GenBank/DDBJ databases">
        <title>Improved gene annotation of the rice (Oryza sativa) genomes.</title>
        <authorList>
            <person name="Wang J."/>
            <person name="Li R."/>
            <person name="Fan W."/>
            <person name="Huang Q."/>
            <person name="Zhang J."/>
            <person name="Zhou Y."/>
            <person name="Hu Y."/>
            <person name="Zi S."/>
            <person name="Li J."/>
            <person name="Ni P."/>
            <person name="Zheng H."/>
            <person name="Zhang Y."/>
            <person name="Zhao M."/>
            <person name="Hao Q."/>
            <person name="McDermott J."/>
            <person name="Samudrala R."/>
            <person name="Kristiansen K."/>
            <person name="Wong G.K.-S."/>
        </authorList>
    </citation>
    <scope>NUCLEOTIDE SEQUENCE</scope>
</reference>
<dbReference type="InterPro" id="IPR004330">
    <property type="entry name" value="FAR1_DNA_bnd_dom"/>
</dbReference>
<feature type="region of interest" description="Disordered" evidence="6">
    <location>
        <begin position="183"/>
        <end position="240"/>
    </location>
</feature>
<feature type="compositionally biased region" description="Polar residues" evidence="6">
    <location>
        <begin position="355"/>
        <end position="374"/>
    </location>
</feature>
<feature type="compositionally biased region" description="Basic and acidic residues" evidence="6">
    <location>
        <begin position="453"/>
        <end position="466"/>
    </location>
</feature>
<dbReference type="PANTHER" id="PTHR31669:SF214">
    <property type="entry name" value="PROTEIN FAR1-RELATED SEQUENCE"/>
    <property type="match status" value="1"/>
</dbReference>
<dbReference type="Pfam" id="PF10551">
    <property type="entry name" value="MULE"/>
    <property type="match status" value="1"/>
</dbReference>
<evidence type="ECO:0000313" key="8">
    <source>
        <dbReference type="EMBL" id="EEE56747.1"/>
    </source>
</evidence>
<feature type="compositionally biased region" description="Basic and acidic residues" evidence="6">
    <location>
        <begin position="408"/>
        <end position="418"/>
    </location>
</feature>
<feature type="region of interest" description="Disordered" evidence="6">
    <location>
        <begin position="338"/>
        <end position="437"/>
    </location>
</feature>
<keyword evidence="2" id="KW-0479">Metal-binding</keyword>
<dbReference type="PROSITE" id="PS50966">
    <property type="entry name" value="ZF_SWIM"/>
    <property type="match status" value="1"/>
</dbReference>
<feature type="compositionally biased region" description="Polar residues" evidence="6">
    <location>
        <begin position="183"/>
        <end position="204"/>
    </location>
</feature>
<evidence type="ECO:0000256" key="1">
    <source>
        <dbReference type="ARBA" id="ARBA00005889"/>
    </source>
</evidence>
<feature type="region of interest" description="Disordered" evidence="6">
    <location>
        <begin position="453"/>
        <end position="493"/>
    </location>
</feature>
<evidence type="ECO:0000256" key="2">
    <source>
        <dbReference type="ARBA" id="ARBA00022723"/>
    </source>
</evidence>
<gene>
    <name evidence="8" type="ORF">OsJ_06276</name>
</gene>
<protein>
    <recommendedName>
        <fullName evidence="7">SWIM-type domain-containing protein</fullName>
    </recommendedName>
</protein>
<dbReference type="InterPro" id="IPR006564">
    <property type="entry name" value="Znf_PMZ"/>
</dbReference>
<dbReference type="InterPro" id="IPR018289">
    <property type="entry name" value="MULE_transposase_dom"/>
</dbReference>
<dbReference type="SMART" id="SM00575">
    <property type="entry name" value="ZnF_PMZ"/>
    <property type="match status" value="1"/>
</dbReference>
<dbReference type="PANTHER" id="PTHR31669">
    <property type="entry name" value="PROTEIN FAR1-RELATED SEQUENCE 10-RELATED"/>
    <property type="match status" value="1"/>
</dbReference>
<feature type="region of interest" description="Disordered" evidence="6">
    <location>
        <begin position="1132"/>
        <end position="1169"/>
    </location>
</feature>
<dbReference type="GO" id="GO:0008270">
    <property type="term" value="F:zinc ion binding"/>
    <property type="evidence" value="ECO:0007669"/>
    <property type="project" value="UniProtKB-KW"/>
</dbReference>